<evidence type="ECO:0000256" key="1">
    <source>
        <dbReference type="ARBA" id="ARBA00000085"/>
    </source>
</evidence>
<reference evidence="8" key="1">
    <citation type="submission" date="2021-01" db="EMBL/GenBank/DDBJ databases">
        <title>Marivirga aurantiaca sp. nov., isolated from intertidal surface sediments.</title>
        <authorList>
            <person name="Zhang M."/>
        </authorList>
    </citation>
    <scope>NUCLEOTIDE SEQUENCE</scope>
    <source>
        <strain evidence="8">S37H4</strain>
    </source>
</reference>
<dbReference type="NCBIfam" id="TIGR00229">
    <property type="entry name" value="sensory_box"/>
    <property type="match status" value="1"/>
</dbReference>
<dbReference type="Gene3D" id="3.30.450.20">
    <property type="entry name" value="PAS domain"/>
    <property type="match status" value="1"/>
</dbReference>
<evidence type="ECO:0000256" key="5">
    <source>
        <dbReference type="ARBA" id="ARBA00022777"/>
    </source>
</evidence>
<dbReference type="CDD" id="cd00075">
    <property type="entry name" value="HATPase"/>
    <property type="match status" value="1"/>
</dbReference>
<dbReference type="GO" id="GO:0000155">
    <property type="term" value="F:phosphorelay sensor kinase activity"/>
    <property type="evidence" value="ECO:0007669"/>
    <property type="project" value="InterPro"/>
</dbReference>
<dbReference type="InterPro" id="IPR000014">
    <property type="entry name" value="PAS"/>
</dbReference>
<dbReference type="PANTHER" id="PTHR43304">
    <property type="entry name" value="PHYTOCHROME-LIKE PROTEIN CPH1"/>
    <property type="match status" value="1"/>
</dbReference>
<comment type="catalytic activity">
    <reaction evidence="1">
        <text>ATP + protein L-histidine = ADP + protein N-phospho-L-histidine.</text>
        <dbReference type="EC" id="2.7.13.3"/>
    </reaction>
</comment>
<evidence type="ECO:0000256" key="3">
    <source>
        <dbReference type="ARBA" id="ARBA00022553"/>
    </source>
</evidence>
<dbReference type="SMART" id="SM00387">
    <property type="entry name" value="HATPase_c"/>
    <property type="match status" value="1"/>
</dbReference>
<dbReference type="Pfam" id="PF00497">
    <property type="entry name" value="SBP_bac_3"/>
    <property type="match status" value="1"/>
</dbReference>
<dbReference type="CDD" id="cd13704">
    <property type="entry name" value="PBP2_HisK"/>
    <property type="match status" value="1"/>
</dbReference>
<dbReference type="CDD" id="cd00082">
    <property type="entry name" value="HisKA"/>
    <property type="match status" value="1"/>
</dbReference>
<evidence type="ECO:0000259" key="7">
    <source>
        <dbReference type="PROSITE" id="PS50109"/>
    </source>
</evidence>
<keyword evidence="9" id="KW-1185">Reference proteome</keyword>
<dbReference type="SUPFAM" id="SSF47384">
    <property type="entry name" value="Homodimeric domain of signal transducing histidine kinase"/>
    <property type="match status" value="1"/>
</dbReference>
<proteinExistence type="predicted"/>
<dbReference type="SUPFAM" id="SSF55785">
    <property type="entry name" value="PYP-like sensor domain (PAS domain)"/>
    <property type="match status" value="1"/>
</dbReference>
<comment type="caution">
    <text evidence="8">The sequence shown here is derived from an EMBL/GenBank/DDBJ whole genome shotgun (WGS) entry which is preliminary data.</text>
</comment>
<dbReference type="EC" id="2.7.13.3" evidence="2"/>
<evidence type="ECO:0000256" key="4">
    <source>
        <dbReference type="ARBA" id="ARBA00022679"/>
    </source>
</evidence>
<dbReference type="Pfam" id="PF02518">
    <property type="entry name" value="HATPase_c"/>
    <property type="match status" value="1"/>
</dbReference>
<feature type="transmembrane region" description="Helical" evidence="6">
    <location>
        <begin position="264"/>
        <end position="286"/>
    </location>
</feature>
<dbReference type="InterPro" id="IPR003594">
    <property type="entry name" value="HATPase_dom"/>
</dbReference>
<dbReference type="AlphaFoldDB" id="A0A935CA00"/>
<dbReference type="Gene3D" id="3.40.190.10">
    <property type="entry name" value="Periplasmic binding protein-like II"/>
    <property type="match status" value="2"/>
</dbReference>
<dbReference type="SMART" id="SM00388">
    <property type="entry name" value="HisKA"/>
    <property type="match status" value="1"/>
</dbReference>
<dbReference type="InterPro" id="IPR052162">
    <property type="entry name" value="Sensor_kinase/Photoreceptor"/>
</dbReference>
<evidence type="ECO:0000256" key="6">
    <source>
        <dbReference type="SAM" id="Phobius"/>
    </source>
</evidence>
<name>A0A935CA00_9BACT</name>
<dbReference type="InterPro" id="IPR003661">
    <property type="entry name" value="HisK_dim/P_dom"/>
</dbReference>
<dbReference type="PROSITE" id="PS50109">
    <property type="entry name" value="HIS_KIN"/>
    <property type="match status" value="1"/>
</dbReference>
<dbReference type="SUPFAM" id="SSF53850">
    <property type="entry name" value="Periplasmic binding protein-like II"/>
    <property type="match status" value="1"/>
</dbReference>
<dbReference type="PANTHER" id="PTHR43304:SF1">
    <property type="entry name" value="PAC DOMAIN-CONTAINING PROTEIN"/>
    <property type="match status" value="1"/>
</dbReference>
<dbReference type="SMART" id="SM00062">
    <property type="entry name" value="PBPb"/>
    <property type="match status" value="1"/>
</dbReference>
<dbReference type="PRINTS" id="PR00344">
    <property type="entry name" value="BCTRLSENSOR"/>
</dbReference>
<keyword evidence="5" id="KW-0418">Kinase</keyword>
<dbReference type="PROSITE" id="PS50007">
    <property type="entry name" value="PIPLC_X_DOMAIN"/>
    <property type="match status" value="1"/>
</dbReference>
<dbReference type="EMBL" id="JAEQBW010000007">
    <property type="protein sequence ID" value="MBK6266305.1"/>
    <property type="molecule type" value="Genomic_DNA"/>
</dbReference>
<keyword evidence="6" id="KW-1133">Transmembrane helix</keyword>
<dbReference type="Gene3D" id="1.10.287.130">
    <property type="match status" value="1"/>
</dbReference>
<dbReference type="InterPro" id="IPR036097">
    <property type="entry name" value="HisK_dim/P_sf"/>
</dbReference>
<dbReference type="Gene3D" id="3.30.565.10">
    <property type="entry name" value="Histidine kinase-like ATPase, C-terminal domain"/>
    <property type="match status" value="1"/>
</dbReference>
<keyword evidence="6" id="KW-0812">Transmembrane</keyword>
<feature type="domain" description="Histidine kinase" evidence="7">
    <location>
        <begin position="452"/>
        <end position="666"/>
    </location>
</feature>
<dbReference type="Proteomes" id="UP000611723">
    <property type="component" value="Unassembled WGS sequence"/>
</dbReference>
<evidence type="ECO:0000313" key="9">
    <source>
        <dbReference type="Proteomes" id="UP000611723"/>
    </source>
</evidence>
<evidence type="ECO:0000256" key="2">
    <source>
        <dbReference type="ARBA" id="ARBA00012438"/>
    </source>
</evidence>
<dbReference type="InterPro" id="IPR001638">
    <property type="entry name" value="Solute-binding_3/MltF_N"/>
</dbReference>
<dbReference type="SUPFAM" id="SSF55874">
    <property type="entry name" value="ATPase domain of HSP90 chaperone/DNA topoisomerase II/histidine kinase"/>
    <property type="match status" value="1"/>
</dbReference>
<dbReference type="InterPro" id="IPR035965">
    <property type="entry name" value="PAS-like_dom_sf"/>
</dbReference>
<evidence type="ECO:0000313" key="8">
    <source>
        <dbReference type="EMBL" id="MBK6266305.1"/>
    </source>
</evidence>
<keyword evidence="4" id="KW-0808">Transferase</keyword>
<dbReference type="Pfam" id="PF00512">
    <property type="entry name" value="HisKA"/>
    <property type="match status" value="1"/>
</dbReference>
<accession>A0A935CA00</accession>
<dbReference type="InterPro" id="IPR036890">
    <property type="entry name" value="HATPase_C_sf"/>
</dbReference>
<keyword evidence="6" id="KW-0472">Membrane</keyword>
<dbReference type="InterPro" id="IPR005467">
    <property type="entry name" value="His_kinase_dom"/>
</dbReference>
<keyword evidence="3" id="KW-0597">Phosphoprotein</keyword>
<dbReference type="InterPro" id="IPR004358">
    <property type="entry name" value="Sig_transdc_His_kin-like_C"/>
</dbReference>
<dbReference type="RefSeq" id="WP_201431986.1">
    <property type="nucleotide sequence ID" value="NZ_JAEQBW010000007.1"/>
</dbReference>
<protein>
    <recommendedName>
        <fullName evidence="2">histidine kinase</fullName>
        <ecNumber evidence="2">2.7.13.3</ecNumber>
    </recommendedName>
</protein>
<organism evidence="8 9">
    <name type="scientific">Marivirga aurantiaca</name>
    <dbReference type="NCBI Taxonomy" id="2802615"/>
    <lineage>
        <taxon>Bacteria</taxon>
        <taxon>Pseudomonadati</taxon>
        <taxon>Bacteroidota</taxon>
        <taxon>Cytophagia</taxon>
        <taxon>Cytophagales</taxon>
        <taxon>Marivirgaceae</taxon>
        <taxon>Marivirga</taxon>
    </lineage>
</organism>
<sequence>MKKILFIVCLWLVFNSIFLKAQNINEYGTPRQTIKYGIDNAYEPYEFVDKVGIPKGFNVDLIKAIAKELELEVEVYPDIWRNTRMKLESTGELNVAAYFKSAEREDKVRYSNPISLIYYSIFTHADKEPIEDLFSLSGKKVAIQELTIVEDYFNQLDFLEVGDIQKYQSEPEAIEAVIAGKADCAITTFITTNYKMNLENISSIQSSSDPVFITEYCYVVNKQDSALLDSLNWGLRLVKASGEYDQIYQKWLVPKLSWWEQNKLYVIMGLSLALIALFFIGLYIILLRKQVKKKTRIIVSEVENRLSAERELNESELLRKKIEVFSSVMLVELDLDHKIVKAPKLFYSLLGFQNDTLIDTSIHQLMSKESRDKDLAIKEDLLKREFNFLDTEIELTGHLNQKIWMECSTSVLFDTSSKPIGFLQFMLNVTPLKKANINLKDMNAELANFMYKTSHDIRGPIANILGLSELGKMTTKDKELLNYFQLIEQITRRLEHVFDDFKEVSFVLHGTLNITTFDIKELIDEVLETVFRKRNKDIQRAKLKVNINLDSTFISTDRLLLKRLIFQVAENAFEHNNYYNTHLEITFEKANNQFYRIVFKDDGIGIPEDMHEKVFEVFFKGKRSDINIGMGLYISRKVMNRLGGELYLESHPNEGTRIEVLLPVQVDELVYN</sequence>
<gene>
    <name evidence="8" type="ORF">JKA74_14760</name>
</gene>